<comment type="caution">
    <text evidence="2">The sequence shown here is derived from an EMBL/GenBank/DDBJ whole genome shotgun (WGS) entry which is preliminary data.</text>
</comment>
<reference evidence="3" key="1">
    <citation type="submission" date="2018-12" db="EMBL/GenBank/DDBJ databases">
        <title>Tengunoibacter tsumagoiensis gen. nov., sp. nov., Dictyobacter kobayashii sp. nov., D. alpinus sp. nov., and D. joshuensis sp. nov. and description of Dictyobacteraceae fam. nov. within the order Ktedonobacterales isolated from Tengu-no-mugimeshi.</title>
        <authorList>
            <person name="Wang C.M."/>
            <person name="Zheng Y."/>
            <person name="Sakai Y."/>
            <person name="Toyoda A."/>
            <person name="Minakuchi Y."/>
            <person name="Abe K."/>
            <person name="Yokota A."/>
            <person name="Yabe S."/>
        </authorList>
    </citation>
    <scope>NUCLEOTIDE SEQUENCE [LARGE SCALE GENOMIC DNA]</scope>
    <source>
        <strain evidence="3">S-27</strain>
    </source>
</reference>
<dbReference type="AlphaFoldDB" id="A0A401ZS54"/>
<protein>
    <submittedName>
        <fullName evidence="2">Acetyltransferase</fullName>
    </submittedName>
</protein>
<name>A0A401ZS54_9CHLR</name>
<dbReference type="Gene3D" id="3.40.630.30">
    <property type="match status" value="1"/>
</dbReference>
<accession>A0A401ZS54</accession>
<feature type="domain" description="N-acetyltransferase" evidence="1">
    <location>
        <begin position="25"/>
        <end position="187"/>
    </location>
</feature>
<dbReference type="SUPFAM" id="SSF55729">
    <property type="entry name" value="Acyl-CoA N-acyltransferases (Nat)"/>
    <property type="match status" value="1"/>
</dbReference>
<dbReference type="Pfam" id="PF13302">
    <property type="entry name" value="Acetyltransf_3"/>
    <property type="match status" value="1"/>
</dbReference>
<dbReference type="GO" id="GO:0016747">
    <property type="term" value="F:acyltransferase activity, transferring groups other than amino-acyl groups"/>
    <property type="evidence" value="ECO:0007669"/>
    <property type="project" value="InterPro"/>
</dbReference>
<dbReference type="EMBL" id="BIFQ01000002">
    <property type="protein sequence ID" value="GCE09748.1"/>
    <property type="molecule type" value="Genomic_DNA"/>
</dbReference>
<evidence type="ECO:0000313" key="2">
    <source>
        <dbReference type="EMBL" id="GCE09748.1"/>
    </source>
</evidence>
<gene>
    <name evidence="2" type="ORF">KDAU_70770</name>
</gene>
<organism evidence="2 3">
    <name type="scientific">Dictyobacter aurantiacus</name>
    <dbReference type="NCBI Taxonomy" id="1936993"/>
    <lineage>
        <taxon>Bacteria</taxon>
        <taxon>Bacillati</taxon>
        <taxon>Chloroflexota</taxon>
        <taxon>Ktedonobacteria</taxon>
        <taxon>Ktedonobacterales</taxon>
        <taxon>Dictyobacteraceae</taxon>
        <taxon>Dictyobacter</taxon>
    </lineage>
</organism>
<sequence length="209" mass="24108">MKGMDSSQEQQAAERPIINIESEKVALGPIRRDQVPLFYRWANDFNVLRTLHIPRPSTFEENLAFFEGDVENEKRRTEVHFTVYERATLIPIGRVDLAEISHRDRRAEFGIEIGEANYRGRGFGTEATRLMLDYAFTGLGLHNVGLYTWEYNLAAQAAYKKAGFREVGRRRQAKFMGGKFWDIVYMDCLSTEFVSPVLSKVMVPDEMRS</sequence>
<dbReference type="Proteomes" id="UP000287224">
    <property type="component" value="Unassembled WGS sequence"/>
</dbReference>
<dbReference type="PROSITE" id="PS51186">
    <property type="entry name" value="GNAT"/>
    <property type="match status" value="1"/>
</dbReference>
<keyword evidence="3" id="KW-1185">Reference proteome</keyword>
<dbReference type="InterPro" id="IPR016181">
    <property type="entry name" value="Acyl_CoA_acyltransferase"/>
</dbReference>
<dbReference type="PANTHER" id="PTHR43415">
    <property type="entry name" value="SPERMIDINE N(1)-ACETYLTRANSFERASE"/>
    <property type="match status" value="1"/>
</dbReference>
<evidence type="ECO:0000313" key="3">
    <source>
        <dbReference type="Proteomes" id="UP000287224"/>
    </source>
</evidence>
<proteinExistence type="predicted"/>
<evidence type="ECO:0000259" key="1">
    <source>
        <dbReference type="PROSITE" id="PS51186"/>
    </source>
</evidence>
<dbReference type="InterPro" id="IPR000182">
    <property type="entry name" value="GNAT_dom"/>
</dbReference>
<dbReference type="PANTHER" id="PTHR43415:SF3">
    <property type="entry name" value="GNAT-FAMILY ACETYLTRANSFERASE"/>
    <property type="match status" value="1"/>
</dbReference>
<keyword evidence="2" id="KW-0808">Transferase</keyword>